<evidence type="ECO:0000256" key="7">
    <source>
        <dbReference type="ARBA" id="ARBA00022892"/>
    </source>
</evidence>
<protein>
    <recommendedName>
        <fullName evidence="13">Coatomer subunit beta'</fullName>
    </recommendedName>
</protein>
<dbReference type="GO" id="GO:0006886">
    <property type="term" value="P:intracellular protein transport"/>
    <property type="evidence" value="ECO:0007669"/>
    <property type="project" value="UniProtKB-UniRule"/>
</dbReference>
<dbReference type="PIRSF" id="PIRSF005567">
    <property type="entry name" value="Coatomer_beta'_subunit"/>
    <property type="match status" value="1"/>
</dbReference>
<evidence type="ECO:0000256" key="11">
    <source>
        <dbReference type="ARBA" id="ARBA00023329"/>
    </source>
</evidence>
<comment type="similarity">
    <text evidence="2 13">Belongs to the WD repeat COPB2 family.</text>
</comment>
<comment type="caution">
    <text evidence="18">The sequence shown here is derived from an EMBL/GenBank/DDBJ whole genome shotgun (WGS) entry which is preliminary data.</text>
</comment>
<comment type="subunit">
    <text evidence="13">Oligomeric complex that consists of at least the alpha, beta, beta', gamma, delta, epsilon and zeta subunits.</text>
</comment>
<evidence type="ECO:0000256" key="13">
    <source>
        <dbReference type="PIRNR" id="PIRNR005567"/>
    </source>
</evidence>
<keyword evidence="4 13" id="KW-0963">Cytoplasm</keyword>
<dbReference type="Pfam" id="PF04053">
    <property type="entry name" value="B-prop_COPA_B_2nd"/>
    <property type="match status" value="1"/>
</dbReference>
<dbReference type="CDD" id="cd00200">
    <property type="entry name" value="WD40"/>
    <property type="match status" value="1"/>
</dbReference>
<evidence type="ECO:0000256" key="10">
    <source>
        <dbReference type="ARBA" id="ARBA00023136"/>
    </source>
</evidence>
<evidence type="ECO:0000313" key="18">
    <source>
        <dbReference type="EMBL" id="KAH3678144.1"/>
    </source>
</evidence>
<keyword evidence="7 13" id="KW-0931">ER-Golgi transport</keyword>
<comment type="function">
    <text evidence="12 13">The coatomer is a cytosolic protein complex that binds to dilysine motifs and reversibly associates with Golgi non-clathrin-coated vesicles, which further mediate biosynthetic protein transport from the ER, via the Golgi up to the trans Golgi network. Coatomer complex is required for budding from Golgi membranes, and is essential for the retrograde Golgi-to-ER transport of dilysine-tagged proteins.</text>
</comment>
<dbReference type="InterPro" id="IPR001680">
    <property type="entry name" value="WD40_rpt"/>
</dbReference>
<feature type="region of interest" description="Disordered" evidence="15">
    <location>
        <begin position="806"/>
        <end position="873"/>
    </location>
</feature>
<reference evidence="18" key="1">
    <citation type="journal article" date="2021" name="Open Biol.">
        <title>Shared evolutionary footprints suggest mitochondrial oxidative damage underlies multiple complex I losses in fungi.</title>
        <authorList>
            <person name="Schikora-Tamarit M.A."/>
            <person name="Marcet-Houben M."/>
            <person name="Nosek J."/>
            <person name="Gabaldon T."/>
        </authorList>
    </citation>
    <scope>NUCLEOTIDE SEQUENCE</scope>
    <source>
        <strain evidence="18">CBS6341</strain>
    </source>
</reference>
<dbReference type="EMBL" id="JAEUBF010000499">
    <property type="protein sequence ID" value="KAH3678144.1"/>
    <property type="molecule type" value="Genomic_DNA"/>
</dbReference>
<dbReference type="FunFam" id="1.25.40.470:FF:000001">
    <property type="entry name" value="Coatomer subunit beta"/>
    <property type="match status" value="1"/>
</dbReference>
<evidence type="ECO:0000256" key="6">
    <source>
        <dbReference type="ARBA" id="ARBA00022737"/>
    </source>
</evidence>
<feature type="repeat" description="WD" evidence="14">
    <location>
        <begin position="180"/>
        <end position="223"/>
    </location>
</feature>
<dbReference type="InterPro" id="IPR015943">
    <property type="entry name" value="WD40/YVTN_repeat-like_dom_sf"/>
</dbReference>
<sequence>MQLDIIRQFSSRSDRVKGIDFHPTEPWVLVTLYSGNVELWSFETGTKIKSIDVTDVPVRSGKFIARKNWIVVGSDDFQIRVYNFNTGEKITQFEAHPDYIRSIAVHPTRPYVLTSSDDMTIKLWNWENNWKLEQTFEGHQHYVMSLAFNPKDPNTFASACLDHTVKIWSLGNTTPNFTLVAHEQKGVNYVSYYPQADKPYLITSSDDRTVKIWDYQTKSAVATLEGHTSNVSFAIFHKELPIIISGSEDATIKIWNSTTYKLEKSLNYGLERAWCIASHSNSNSIAIGFDAGLTVLQLGNDEPRLSMDPVGKLIWSKNNDVYSSVIKGSEDVEDGEQLSLSAKDLGAVEVFPTFLKHSPNGRFVTVVGDGEYIIYTALAWRNKSYGNATDFAWASDSNVYAIKDSQDQITIHKNFKPKPNGDIDFIYTINKLYGGSLLGIKSDNFVSFYDWESGQLVRKIDVEANDVIWSESGELVLITSNEASYVLRFDRDIFVEALENDTVDPYEGVEESFEVLYDVSESITSGKWVGDVFIFTTSTYRLNYLVGGKVYNIAHFEKPSFVVGYLARDNRVYLADKDINVSSYHVSLSVLEYQTLVLRGEIEQANDEYLKNIEQSDLLKISRFLESQGYLEDALNISPDSEQKFEIAVQTKNFEIAHSIALKENVEHKWKTLGDLALSSFKYNLAIESFEKAQDLESLLLLYLSFNKTAELEKLGELAKAKGKYNIAFNSYWSTGNIDKAIELLNLSDRSVEASVLGLNYGKDIQKSIAIWKNDLIKAGKSSIAERLTIPEPRVQEDLLDLNDDDNEQQEQEQEQRKQQALQQEQQQTETNTEVEVAEEVQPEIEESEEQFEEAEEPVELETQQDGTIEADE</sequence>
<keyword evidence="3 13" id="KW-0813">Transport</keyword>
<evidence type="ECO:0000313" key="19">
    <source>
        <dbReference type="Proteomes" id="UP000769528"/>
    </source>
</evidence>
<dbReference type="InterPro" id="IPR020472">
    <property type="entry name" value="WD40_PAC1"/>
</dbReference>
<dbReference type="SUPFAM" id="SSF50978">
    <property type="entry name" value="WD40 repeat-like"/>
    <property type="match status" value="1"/>
</dbReference>
<keyword evidence="8 13" id="KW-0653">Protein transport</keyword>
<evidence type="ECO:0000259" key="17">
    <source>
        <dbReference type="Pfam" id="PF23953"/>
    </source>
</evidence>
<dbReference type="Pfam" id="PF00400">
    <property type="entry name" value="WD40"/>
    <property type="match status" value="4"/>
</dbReference>
<evidence type="ECO:0000256" key="1">
    <source>
        <dbReference type="ARBA" id="ARBA00004347"/>
    </source>
</evidence>
<dbReference type="InterPro" id="IPR036322">
    <property type="entry name" value="WD40_repeat_dom_sf"/>
</dbReference>
<accession>A0A9P8PVH2</accession>
<keyword evidence="19" id="KW-1185">Reference proteome</keyword>
<evidence type="ECO:0000256" key="12">
    <source>
        <dbReference type="ARBA" id="ARBA00025536"/>
    </source>
</evidence>
<feature type="repeat" description="WD" evidence="14">
    <location>
        <begin position="136"/>
        <end position="178"/>
    </location>
</feature>
<evidence type="ECO:0000256" key="3">
    <source>
        <dbReference type="ARBA" id="ARBA00022448"/>
    </source>
</evidence>
<feature type="repeat" description="WD" evidence="14">
    <location>
        <begin position="224"/>
        <end position="265"/>
    </location>
</feature>
<evidence type="ECO:0000256" key="15">
    <source>
        <dbReference type="SAM" id="MobiDB-lite"/>
    </source>
</evidence>
<dbReference type="InterPro" id="IPR006692">
    <property type="entry name" value="Beta-prop_COPA/B_2nd"/>
</dbReference>
<reference evidence="18" key="2">
    <citation type="submission" date="2021-01" db="EMBL/GenBank/DDBJ databases">
        <authorList>
            <person name="Schikora-Tamarit M.A."/>
        </authorList>
    </citation>
    <scope>NUCLEOTIDE SEQUENCE</scope>
    <source>
        <strain evidence="18">CBS6341</strain>
    </source>
</reference>
<dbReference type="OrthoDB" id="10261470at2759"/>
<feature type="domain" description="COPA/B TPR" evidence="17">
    <location>
        <begin position="593"/>
        <end position="773"/>
    </location>
</feature>
<gene>
    <name evidence="18" type="ORF">WICMUC_001660</name>
</gene>
<feature type="compositionally biased region" description="Low complexity" evidence="15">
    <location>
        <begin position="819"/>
        <end position="835"/>
    </location>
</feature>
<evidence type="ECO:0000256" key="2">
    <source>
        <dbReference type="ARBA" id="ARBA00010844"/>
    </source>
</evidence>
<feature type="repeat" description="WD" evidence="14">
    <location>
        <begin position="93"/>
        <end position="134"/>
    </location>
</feature>
<dbReference type="GO" id="GO:0005198">
    <property type="term" value="F:structural molecule activity"/>
    <property type="evidence" value="ECO:0007669"/>
    <property type="project" value="UniProtKB-UniRule"/>
</dbReference>
<dbReference type="InterPro" id="IPR056176">
    <property type="entry name" value="TPR_COPA_B"/>
</dbReference>
<dbReference type="PRINTS" id="PR00320">
    <property type="entry name" value="GPROTEINBRPT"/>
</dbReference>
<dbReference type="AlphaFoldDB" id="A0A9P8PVH2"/>
<dbReference type="InterPro" id="IPR016453">
    <property type="entry name" value="COPB2"/>
</dbReference>
<keyword evidence="11 13" id="KW-0968">Cytoplasmic vesicle</keyword>
<dbReference type="SUPFAM" id="SSF63829">
    <property type="entry name" value="Calcium-dependent phosphotriesterase"/>
    <property type="match status" value="1"/>
</dbReference>
<evidence type="ECO:0000256" key="8">
    <source>
        <dbReference type="ARBA" id="ARBA00022927"/>
    </source>
</evidence>
<keyword evidence="10 13" id="KW-0472">Membrane</keyword>
<evidence type="ECO:0000256" key="5">
    <source>
        <dbReference type="ARBA" id="ARBA00022574"/>
    </source>
</evidence>
<feature type="compositionally biased region" description="Acidic residues" evidence="15">
    <location>
        <begin position="836"/>
        <end position="860"/>
    </location>
</feature>
<dbReference type="GO" id="GO:0030126">
    <property type="term" value="C:COPI vesicle coat"/>
    <property type="evidence" value="ECO:0007669"/>
    <property type="project" value="TreeGrafter"/>
</dbReference>
<organism evidence="18 19">
    <name type="scientific">Wickerhamomyces mucosus</name>
    <dbReference type="NCBI Taxonomy" id="1378264"/>
    <lineage>
        <taxon>Eukaryota</taxon>
        <taxon>Fungi</taxon>
        <taxon>Dikarya</taxon>
        <taxon>Ascomycota</taxon>
        <taxon>Saccharomycotina</taxon>
        <taxon>Saccharomycetes</taxon>
        <taxon>Phaffomycetales</taxon>
        <taxon>Wickerhamomycetaceae</taxon>
        <taxon>Wickerhamomyces</taxon>
    </lineage>
</organism>
<dbReference type="PANTHER" id="PTHR19876">
    <property type="entry name" value="COATOMER"/>
    <property type="match status" value="1"/>
</dbReference>
<name>A0A9P8PVH2_9ASCO</name>
<evidence type="ECO:0000259" key="16">
    <source>
        <dbReference type="Pfam" id="PF04053"/>
    </source>
</evidence>
<dbReference type="GO" id="GO:0000139">
    <property type="term" value="C:Golgi membrane"/>
    <property type="evidence" value="ECO:0007669"/>
    <property type="project" value="UniProtKB-SubCell"/>
</dbReference>
<evidence type="ECO:0000256" key="14">
    <source>
        <dbReference type="PROSITE-ProRule" id="PRU00221"/>
    </source>
</evidence>
<dbReference type="Gene3D" id="2.130.10.10">
    <property type="entry name" value="YVTN repeat-like/Quinoprotein amine dehydrogenase"/>
    <property type="match status" value="1"/>
</dbReference>
<dbReference type="PANTHER" id="PTHR19876:SF2">
    <property type="entry name" value="COATOMER SUBUNIT BETA"/>
    <property type="match status" value="1"/>
</dbReference>
<evidence type="ECO:0000256" key="9">
    <source>
        <dbReference type="ARBA" id="ARBA00023034"/>
    </source>
</evidence>
<dbReference type="GO" id="GO:0006890">
    <property type="term" value="P:retrograde vesicle-mediated transport, Golgi to endoplasmic reticulum"/>
    <property type="evidence" value="ECO:0007669"/>
    <property type="project" value="TreeGrafter"/>
</dbReference>
<dbReference type="Pfam" id="PF23953">
    <property type="entry name" value="TPR_COPA_B"/>
    <property type="match status" value="1"/>
</dbReference>
<feature type="repeat" description="WD" evidence="14">
    <location>
        <begin position="9"/>
        <end position="50"/>
    </location>
</feature>
<keyword evidence="9 13" id="KW-0333">Golgi apparatus</keyword>
<feature type="domain" description="COPA/B second beta-propeller" evidence="16">
    <location>
        <begin position="318"/>
        <end position="576"/>
    </location>
</feature>
<dbReference type="CDD" id="cd22947">
    <property type="entry name" value="Coatomer_WDAD_beta-like"/>
    <property type="match status" value="1"/>
</dbReference>
<dbReference type="Proteomes" id="UP000769528">
    <property type="component" value="Unassembled WGS sequence"/>
</dbReference>
<keyword evidence="5 14" id="KW-0853">WD repeat</keyword>
<dbReference type="FunFam" id="2.130.10.10:FF:000016">
    <property type="entry name" value="Coatomer alpha subunit, putative"/>
    <property type="match status" value="1"/>
</dbReference>
<proteinExistence type="inferred from homology"/>
<dbReference type="InterPro" id="IPR050844">
    <property type="entry name" value="Coatomer_complex_subunit"/>
</dbReference>
<keyword evidence="6" id="KW-0677">Repeat</keyword>
<evidence type="ECO:0000256" key="4">
    <source>
        <dbReference type="ARBA" id="ARBA00022490"/>
    </source>
</evidence>
<dbReference type="GO" id="GO:0006891">
    <property type="term" value="P:intra-Golgi vesicle-mediated transport"/>
    <property type="evidence" value="ECO:0007669"/>
    <property type="project" value="TreeGrafter"/>
</dbReference>
<dbReference type="PROSITE" id="PS50294">
    <property type="entry name" value="WD_REPEATS_REGION"/>
    <property type="match status" value="4"/>
</dbReference>
<dbReference type="PROSITE" id="PS50082">
    <property type="entry name" value="WD_REPEATS_2"/>
    <property type="match status" value="5"/>
</dbReference>
<dbReference type="SMART" id="SM00320">
    <property type="entry name" value="WD40"/>
    <property type="match status" value="7"/>
</dbReference>
<dbReference type="Gene3D" id="1.25.40.470">
    <property type="match status" value="1"/>
</dbReference>
<comment type="subcellular location">
    <subcellularLocation>
        <location evidence="1 13">Cytoplasmic vesicle</location>
        <location evidence="1 13">COPI-coated vesicle membrane</location>
        <topology evidence="1 13">Peripheral membrane protein</topology>
        <orientation evidence="1 13">Cytoplasmic side</orientation>
    </subcellularLocation>
    <subcellularLocation>
        <location evidence="13">Golgi apparatus membrane</location>
        <topology evidence="13">Peripheral membrane protein</topology>
        <orientation evidence="13">Cytoplasmic side</orientation>
    </subcellularLocation>
    <text evidence="13">The coatomer is cytoplasmic or polymerized on the cytoplasmic side of the Golgi, as well as on the vesicles/buds originating from it.</text>
</comment>
<dbReference type="GO" id="GO:0006888">
    <property type="term" value="P:endoplasmic reticulum to Golgi vesicle-mediated transport"/>
    <property type="evidence" value="ECO:0007669"/>
    <property type="project" value="TreeGrafter"/>
</dbReference>